<dbReference type="Pfam" id="PF00069">
    <property type="entry name" value="Pkinase"/>
    <property type="match status" value="1"/>
</dbReference>
<dbReference type="InterPro" id="IPR051177">
    <property type="entry name" value="CIK-Related_Protein"/>
</dbReference>
<dbReference type="OrthoDB" id="79687at2759"/>
<feature type="compositionally biased region" description="Low complexity" evidence="1">
    <location>
        <begin position="827"/>
        <end position="840"/>
    </location>
</feature>
<feature type="compositionally biased region" description="Polar residues" evidence="1">
    <location>
        <begin position="847"/>
        <end position="867"/>
    </location>
</feature>
<protein>
    <submittedName>
        <fullName evidence="3">Kinase-like protein</fullName>
    </submittedName>
</protein>
<dbReference type="InterPro" id="IPR016024">
    <property type="entry name" value="ARM-type_fold"/>
</dbReference>
<dbReference type="InterPro" id="IPR000719">
    <property type="entry name" value="Prot_kinase_dom"/>
</dbReference>
<accession>A0A9P4NNP0</accession>
<dbReference type="Proteomes" id="UP000800235">
    <property type="component" value="Unassembled WGS sequence"/>
</dbReference>
<evidence type="ECO:0000259" key="2">
    <source>
        <dbReference type="PROSITE" id="PS50011"/>
    </source>
</evidence>
<organism evidence="3 4">
    <name type="scientific">Tothia fuscella</name>
    <dbReference type="NCBI Taxonomy" id="1048955"/>
    <lineage>
        <taxon>Eukaryota</taxon>
        <taxon>Fungi</taxon>
        <taxon>Dikarya</taxon>
        <taxon>Ascomycota</taxon>
        <taxon>Pezizomycotina</taxon>
        <taxon>Dothideomycetes</taxon>
        <taxon>Pleosporomycetidae</taxon>
        <taxon>Venturiales</taxon>
        <taxon>Cylindrosympodiaceae</taxon>
        <taxon>Tothia</taxon>
    </lineage>
</organism>
<feature type="region of interest" description="Disordered" evidence="1">
    <location>
        <begin position="692"/>
        <end position="940"/>
    </location>
</feature>
<evidence type="ECO:0000256" key="1">
    <source>
        <dbReference type="SAM" id="MobiDB-lite"/>
    </source>
</evidence>
<evidence type="ECO:0000313" key="3">
    <source>
        <dbReference type="EMBL" id="KAF2428851.1"/>
    </source>
</evidence>
<dbReference type="GO" id="GO:0004672">
    <property type="term" value="F:protein kinase activity"/>
    <property type="evidence" value="ECO:0007669"/>
    <property type="project" value="InterPro"/>
</dbReference>
<proteinExistence type="predicted"/>
<dbReference type="SUPFAM" id="SSF56112">
    <property type="entry name" value="Protein kinase-like (PK-like)"/>
    <property type="match status" value="1"/>
</dbReference>
<sequence>MWSSALKSFQSNINSNYKVADSPSSTAGAWRIYDAANKTTGKAASVFVFDKKTLDNQGGTLTSRNSAASLKKIHEEVVERLKREASSLARLRHPSILELTEPVEETRNGGLTFATELVTASLSGLLKEKDDQERAAGVGGRSSRYVVDGPDGKGKKRRDIEIDELEIQKGLLQIGKGLEFLHESAGLVHGNLTPDAIFINAKGDWKISGLGFAGKSETTTVATSAPPIALSELLNYDARLPRNVQVNFDYTSPDFVMDNNASSAADIFSLGLLIVALYNSPHKSPLETNMSLSAYKRIFASSSSVPNQSNNYMSSVPLPKAVSNFLPRLIARRPAQRLNAREFQQADYFDNILVNTIRFLEALPAKTPGEKSQFLRGLPRILNQFPKNVLEKKVLPALLEEMKDRELISLILANVFKMIKIMPSGKRAFSEKIIPRLRDVFLTTSIAKGAAPERDSSKEAGLMVLLENMNVIAENTSGNEFKDNIWPIIHLAMDSPTHSVIDTSLGTLPVILSVLDFSTIKNDIFPVIAAVFSKTSSLGIKIRGLEALQTLCGGVRGQDDTSGDGLDGFDQSSKSKKKQQSVILDKYTIQEKVVPLLKGIKTKEPAVMAAALDVFREVGKIADADFLATEVLPILWAFSLGPLLNLQQFQSFMTLIKSLSARIEQEQTRKLQELSSTSAASANRNDFLSAVSTGRTNGLESPSGDDGDFESLVLGKKNPENNTTGNSFDAWATAEPSTLRPGNGRTQSSQSTSPTPAFSWSTPPPQATAIRPAPATNNSSSLNSFAALQPNTSNSSFSQPLQPLRSTSNTATPSPSCGPTANKPQDWSTSSASAWSTNTNPPNPPTMASSNVWAQPQRPASNPTYGQPMQPAQSSFSIAPPPASPYSGFSLQPPPEGGTRQTSFGNTPAGNSGFSMQPKPQQPQPPAGQKSGLDKYESLI</sequence>
<dbReference type="PANTHER" id="PTHR12984:SF6">
    <property type="entry name" value="SCY1-LIKE PROTEIN 2"/>
    <property type="match status" value="1"/>
</dbReference>
<dbReference type="Gene3D" id="1.25.10.10">
    <property type="entry name" value="Leucine-rich Repeat Variant"/>
    <property type="match status" value="1"/>
</dbReference>
<comment type="caution">
    <text evidence="3">The sequence shown here is derived from an EMBL/GenBank/DDBJ whole genome shotgun (WGS) entry which is preliminary data.</text>
</comment>
<feature type="compositionally biased region" description="Low complexity" evidence="1">
    <location>
        <begin position="746"/>
        <end position="756"/>
    </location>
</feature>
<feature type="compositionally biased region" description="Polar residues" evidence="1">
    <location>
        <begin position="789"/>
        <end position="826"/>
    </location>
</feature>
<dbReference type="PROSITE" id="PS50011">
    <property type="entry name" value="PROTEIN_KINASE_DOM"/>
    <property type="match status" value="1"/>
</dbReference>
<dbReference type="AlphaFoldDB" id="A0A9P4NNP0"/>
<feature type="domain" description="Protein kinase" evidence="2">
    <location>
        <begin position="34"/>
        <end position="349"/>
    </location>
</feature>
<keyword evidence="3" id="KW-0418">Kinase</keyword>
<feature type="region of interest" description="Disordered" evidence="1">
    <location>
        <begin position="131"/>
        <end position="154"/>
    </location>
</feature>
<keyword evidence="4" id="KW-1185">Reference proteome</keyword>
<dbReference type="SMART" id="SM00220">
    <property type="entry name" value="S_TKc"/>
    <property type="match status" value="1"/>
</dbReference>
<dbReference type="PANTHER" id="PTHR12984">
    <property type="entry name" value="SCY1-RELATED S/T PROTEIN KINASE-LIKE"/>
    <property type="match status" value="1"/>
</dbReference>
<keyword evidence="3" id="KW-0808">Transferase</keyword>
<dbReference type="EMBL" id="MU007052">
    <property type="protein sequence ID" value="KAF2428851.1"/>
    <property type="molecule type" value="Genomic_DNA"/>
</dbReference>
<feature type="compositionally biased region" description="Polar residues" evidence="1">
    <location>
        <begin position="899"/>
        <end position="915"/>
    </location>
</feature>
<dbReference type="InterPro" id="IPR011989">
    <property type="entry name" value="ARM-like"/>
</dbReference>
<name>A0A9P4NNP0_9PEZI</name>
<dbReference type="CDD" id="cd14011">
    <property type="entry name" value="PK_SCY1_like"/>
    <property type="match status" value="1"/>
</dbReference>
<dbReference type="InterPro" id="IPR011009">
    <property type="entry name" value="Kinase-like_dom_sf"/>
</dbReference>
<dbReference type="Gene3D" id="1.10.510.10">
    <property type="entry name" value="Transferase(Phosphotransferase) domain 1"/>
    <property type="match status" value="1"/>
</dbReference>
<reference evidence="3" key="1">
    <citation type="journal article" date="2020" name="Stud. Mycol.">
        <title>101 Dothideomycetes genomes: a test case for predicting lifestyles and emergence of pathogens.</title>
        <authorList>
            <person name="Haridas S."/>
            <person name="Albert R."/>
            <person name="Binder M."/>
            <person name="Bloem J."/>
            <person name="Labutti K."/>
            <person name="Salamov A."/>
            <person name="Andreopoulos B."/>
            <person name="Baker S."/>
            <person name="Barry K."/>
            <person name="Bills G."/>
            <person name="Bluhm B."/>
            <person name="Cannon C."/>
            <person name="Castanera R."/>
            <person name="Culley D."/>
            <person name="Daum C."/>
            <person name="Ezra D."/>
            <person name="Gonzalez J."/>
            <person name="Henrissat B."/>
            <person name="Kuo A."/>
            <person name="Liang C."/>
            <person name="Lipzen A."/>
            <person name="Lutzoni F."/>
            <person name="Magnuson J."/>
            <person name="Mondo S."/>
            <person name="Nolan M."/>
            <person name="Ohm R."/>
            <person name="Pangilinan J."/>
            <person name="Park H.-J."/>
            <person name="Ramirez L."/>
            <person name="Alfaro M."/>
            <person name="Sun H."/>
            <person name="Tritt A."/>
            <person name="Yoshinaga Y."/>
            <person name="Zwiers L.-H."/>
            <person name="Turgeon B."/>
            <person name="Goodwin S."/>
            <person name="Spatafora J."/>
            <person name="Crous P."/>
            <person name="Grigoriev I."/>
        </authorList>
    </citation>
    <scope>NUCLEOTIDE SEQUENCE</scope>
    <source>
        <strain evidence="3">CBS 130266</strain>
    </source>
</reference>
<gene>
    <name evidence="3" type="ORF">EJ08DRAFT_591807</name>
</gene>
<dbReference type="Gene3D" id="3.30.200.20">
    <property type="entry name" value="Phosphorylase Kinase, domain 1"/>
    <property type="match status" value="1"/>
</dbReference>
<evidence type="ECO:0000313" key="4">
    <source>
        <dbReference type="Proteomes" id="UP000800235"/>
    </source>
</evidence>
<dbReference type="GO" id="GO:0005524">
    <property type="term" value="F:ATP binding"/>
    <property type="evidence" value="ECO:0007669"/>
    <property type="project" value="InterPro"/>
</dbReference>
<dbReference type="SUPFAM" id="SSF48371">
    <property type="entry name" value="ARM repeat"/>
    <property type="match status" value="1"/>
</dbReference>